<comment type="caution">
    <text evidence="3">The sequence shown here is derived from an EMBL/GenBank/DDBJ whole genome shotgun (WGS) entry which is preliminary data.</text>
</comment>
<dbReference type="InterPro" id="IPR013097">
    <property type="entry name" value="Dabb"/>
</dbReference>
<organism evidence="3 4">
    <name type="scientific">Methylomonas aurea</name>
    <dbReference type="NCBI Taxonomy" id="2952224"/>
    <lineage>
        <taxon>Bacteria</taxon>
        <taxon>Pseudomonadati</taxon>
        <taxon>Pseudomonadota</taxon>
        <taxon>Gammaproteobacteria</taxon>
        <taxon>Methylococcales</taxon>
        <taxon>Methylococcaceae</taxon>
        <taxon>Methylomonas</taxon>
    </lineage>
</organism>
<gene>
    <name evidence="3" type="ORF">NP603_15035</name>
</gene>
<evidence type="ECO:0000256" key="1">
    <source>
        <dbReference type="SAM" id="SignalP"/>
    </source>
</evidence>
<dbReference type="PROSITE" id="PS51257">
    <property type="entry name" value="PROKAR_LIPOPROTEIN"/>
    <property type="match status" value="1"/>
</dbReference>
<keyword evidence="4" id="KW-1185">Reference proteome</keyword>
<dbReference type="InterPro" id="IPR011008">
    <property type="entry name" value="Dimeric_a/b-barrel"/>
</dbReference>
<reference evidence="3 4" key="1">
    <citation type="submission" date="2022-07" db="EMBL/GenBank/DDBJ databases">
        <title>Methylomonas rivi sp. nov., Methylomonas rosea sp. nov., Methylomonas aureus sp. nov. and Methylomonas subterranea sp. nov., four novel methanotrophs isolated from a freshwater creek and the deep terrestrial subsurface.</title>
        <authorList>
            <person name="Abin C."/>
            <person name="Sankaranarayanan K."/>
            <person name="Garner C."/>
            <person name="Sindelar R."/>
            <person name="Kotary K."/>
            <person name="Garner R."/>
            <person name="Barclay S."/>
            <person name="Lawson P."/>
            <person name="Krumholz L."/>
        </authorList>
    </citation>
    <scope>NUCLEOTIDE SEQUENCE [LARGE SCALE GENOMIC DNA]</scope>
    <source>
        <strain evidence="3 4">SURF-1</strain>
    </source>
</reference>
<accession>A0ABT1UL51</accession>
<evidence type="ECO:0000259" key="2">
    <source>
        <dbReference type="PROSITE" id="PS51502"/>
    </source>
</evidence>
<feature type="chain" id="PRO_5045248697" evidence="1">
    <location>
        <begin position="21"/>
        <end position="138"/>
    </location>
</feature>
<proteinExistence type="predicted"/>
<evidence type="ECO:0000313" key="3">
    <source>
        <dbReference type="EMBL" id="MCQ8182434.1"/>
    </source>
</evidence>
<dbReference type="Gene3D" id="3.30.70.100">
    <property type="match status" value="1"/>
</dbReference>
<evidence type="ECO:0000313" key="4">
    <source>
        <dbReference type="Proteomes" id="UP001524569"/>
    </source>
</evidence>
<feature type="signal peptide" evidence="1">
    <location>
        <begin position="1"/>
        <end position="20"/>
    </location>
</feature>
<sequence>MKPLICLLLVALLAAGCAQTVPPRAGEAGARVHHVAVVWLKQSGNEQLRQQYIAASRPLARLPGVVAYDAGTPAAVSRSRPNAALDDSYDVAVSAVFESRQAYEQFLKDPEYLRLAQQVLRPLVEKYKLYEFTEPEGP</sequence>
<dbReference type="Proteomes" id="UP001524569">
    <property type="component" value="Unassembled WGS sequence"/>
</dbReference>
<dbReference type="SUPFAM" id="SSF54909">
    <property type="entry name" value="Dimeric alpha+beta barrel"/>
    <property type="match status" value="1"/>
</dbReference>
<dbReference type="RefSeq" id="WP_256611743.1">
    <property type="nucleotide sequence ID" value="NZ_JANIBM010000023.1"/>
</dbReference>
<keyword evidence="1" id="KW-0732">Signal</keyword>
<feature type="domain" description="Stress-response A/B barrel" evidence="2">
    <location>
        <begin position="32"/>
        <end position="132"/>
    </location>
</feature>
<name>A0ABT1UL51_9GAMM</name>
<dbReference type="SMART" id="SM00886">
    <property type="entry name" value="Dabb"/>
    <property type="match status" value="1"/>
</dbReference>
<dbReference type="EMBL" id="JANIBM010000023">
    <property type="protein sequence ID" value="MCQ8182434.1"/>
    <property type="molecule type" value="Genomic_DNA"/>
</dbReference>
<protein>
    <submittedName>
        <fullName evidence="3">Dabb family protein</fullName>
    </submittedName>
</protein>
<dbReference type="Pfam" id="PF07876">
    <property type="entry name" value="Dabb"/>
    <property type="match status" value="1"/>
</dbReference>
<dbReference type="PROSITE" id="PS51502">
    <property type="entry name" value="S_R_A_B_BARREL"/>
    <property type="match status" value="1"/>
</dbReference>